<keyword evidence="2" id="KW-1185">Reference proteome</keyword>
<dbReference type="PROSITE" id="PS00141">
    <property type="entry name" value="ASP_PROTEASE"/>
    <property type="match status" value="1"/>
</dbReference>
<dbReference type="Proteomes" id="UP000001683">
    <property type="component" value="Chromosome"/>
</dbReference>
<name>B2A0Z1_NATTJ</name>
<sequence>MYNLRFENGLLYADATIYHEKKEITIPDVIIDTGSSHTIILTDFLYDLDIGFDDSDELVVMSGIGGAESPAVRKQINSISIGDISVENLKTDFGVIDPKGSINGLVGMDFLILGKVTIDTYNMTLNVR</sequence>
<dbReference type="Pfam" id="PF13650">
    <property type="entry name" value="Asp_protease_2"/>
    <property type="match status" value="1"/>
</dbReference>
<dbReference type="HOGENOM" id="CLU_159130_0_0_9"/>
<accession>B2A0Z1</accession>
<dbReference type="GO" id="GO:0004190">
    <property type="term" value="F:aspartic-type endopeptidase activity"/>
    <property type="evidence" value="ECO:0007669"/>
    <property type="project" value="InterPro"/>
</dbReference>
<dbReference type="eggNOG" id="COG3577">
    <property type="taxonomic scope" value="Bacteria"/>
</dbReference>
<dbReference type="AlphaFoldDB" id="B2A0Z1"/>
<gene>
    <name evidence="1" type="ordered locus">Nther_1030</name>
</gene>
<dbReference type="InterPro" id="IPR021109">
    <property type="entry name" value="Peptidase_aspartic_dom_sf"/>
</dbReference>
<dbReference type="OrthoDB" id="463626at2"/>
<organism evidence="1 2">
    <name type="scientific">Natranaerobius thermophilus (strain ATCC BAA-1301 / DSM 18059 / JW/NM-WN-LF)</name>
    <dbReference type="NCBI Taxonomy" id="457570"/>
    <lineage>
        <taxon>Bacteria</taxon>
        <taxon>Bacillati</taxon>
        <taxon>Bacillota</taxon>
        <taxon>Clostridia</taxon>
        <taxon>Natranaerobiales</taxon>
        <taxon>Natranaerobiaceae</taxon>
        <taxon>Natranaerobius</taxon>
    </lineage>
</organism>
<evidence type="ECO:0000313" key="1">
    <source>
        <dbReference type="EMBL" id="ACB84614.1"/>
    </source>
</evidence>
<dbReference type="InterPro" id="IPR034122">
    <property type="entry name" value="Retropepsin-like_bacterial"/>
</dbReference>
<dbReference type="RefSeq" id="WP_012447491.1">
    <property type="nucleotide sequence ID" value="NC_010718.1"/>
</dbReference>
<dbReference type="InterPro" id="IPR001969">
    <property type="entry name" value="Aspartic_peptidase_AS"/>
</dbReference>
<dbReference type="CDD" id="cd05483">
    <property type="entry name" value="retropepsin_like_bacteria"/>
    <property type="match status" value="1"/>
</dbReference>
<dbReference type="EMBL" id="CP001034">
    <property type="protein sequence ID" value="ACB84614.1"/>
    <property type="molecule type" value="Genomic_DNA"/>
</dbReference>
<reference evidence="1 2" key="2">
    <citation type="journal article" date="2011" name="J. Bacteriol.">
        <title>Complete genome sequence of the anaerobic, halophilic alkalithermophile Natranaerobius thermophilus JW/NM-WN-LF.</title>
        <authorList>
            <person name="Zhao B."/>
            <person name="Mesbah N.M."/>
            <person name="Dalin E."/>
            <person name="Goodwin L."/>
            <person name="Nolan M."/>
            <person name="Pitluck S."/>
            <person name="Chertkov O."/>
            <person name="Brettin T.S."/>
            <person name="Han J."/>
            <person name="Larimer F.W."/>
            <person name="Land M.L."/>
            <person name="Hauser L."/>
            <person name="Kyrpides N."/>
            <person name="Wiegel J."/>
        </authorList>
    </citation>
    <scope>NUCLEOTIDE SEQUENCE [LARGE SCALE GENOMIC DNA]</scope>
    <source>
        <strain evidence="2">ATCC BAA-1301 / DSM 18059 / JW/NM-WN-LF</strain>
    </source>
</reference>
<dbReference type="STRING" id="457570.Nther_1030"/>
<dbReference type="KEGG" id="nth:Nther_1030"/>
<reference evidence="1 2" key="1">
    <citation type="submission" date="2008-04" db="EMBL/GenBank/DDBJ databases">
        <title>Complete sequence of chromosome of Natranaerobius thermophilus JW/NM-WN-LF.</title>
        <authorList>
            <consortium name="US DOE Joint Genome Institute"/>
            <person name="Copeland A."/>
            <person name="Lucas S."/>
            <person name="Lapidus A."/>
            <person name="Glavina del Rio T."/>
            <person name="Dalin E."/>
            <person name="Tice H."/>
            <person name="Bruce D."/>
            <person name="Goodwin L."/>
            <person name="Pitluck S."/>
            <person name="Chertkov O."/>
            <person name="Brettin T."/>
            <person name="Detter J.C."/>
            <person name="Han C."/>
            <person name="Kuske C.R."/>
            <person name="Schmutz J."/>
            <person name="Larimer F."/>
            <person name="Land M."/>
            <person name="Hauser L."/>
            <person name="Kyrpides N."/>
            <person name="Lykidis A."/>
            <person name="Mesbah N.M."/>
            <person name="Wiegel J."/>
        </authorList>
    </citation>
    <scope>NUCLEOTIDE SEQUENCE [LARGE SCALE GENOMIC DNA]</scope>
    <source>
        <strain evidence="2">ATCC BAA-1301 / DSM 18059 / JW/NM-WN-LF</strain>
    </source>
</reference>
<proteinExistence type="predicted"/>
<dbReference type="SUPFAM" id="SSF50630">
    <property type="entry name" value="Acid proteases"/>
    <property type="match status" value="1"/>
</dbReference>
<evidence type="ECO:0008006" key="3">
    <source>
        <dbReference type="Google" id="ProtNLM"/>
    </source>
</evidence>
<dbReference type="GO" id="GO:0006508">
    <property type="term" value="P:proteolysis"/>
    <property type="evidence" value="ECO:0007669"/>
    <property type="project" value="InterPro"/>
</dbReference>
<dbReference type="InParanoid" id="B2A0Z1"/>
<dbReference type="Gene3D" id="2.40.70.10">
    <property type="entry name" value="Acid Proteases"/>
    <property type="match status" value="1"/>
</dbReference>
<protein>
    <recommendedName>
        <fullName evidence="3">Peptidase A2 domain-containing protein</fullName>
    </recommendedName>
</protein>
<evidence type="ECO:0000313" key="2">
    <source>
        <dbReference type="Proteomes" id="UP000001683"/>
    </source>
</evidence>